<dbReference type="Pfam" id="PF07660">
    <property type="entry name" value="STN"/>
    <property type="match status" value="1"/>
</dbReference>
<comment type="caution">
    <text evidence="15">The sequence shown here is derived from an EMBL/GenBank/DDBJ whole genome shotgun (WGS) entry which is preliminary data.</text>
</comment>
<keyword evidence="8 13" id="KW-0798">TonB box</keyword>
<dbReference type="InterPro" id="IPR012910">
    <property type="entry name" value="Plug_dom"/>
</dbReference>
<sequence length="834" mass="88384">MGLIARAKARDETGRNRPLCGRRHLTALLVTSSVLGGVSLMLPTVAKAQQQITGQSVSFNIPSQPLSSAINAFIRASGWEVGFASQAVAGKQSSSVNGSMTPAQALQVMLTGTGVGARISGPSTAALVTAPVTDSAITTDGSTVLQTITVAGEGINSWEAPPSYAGGQVASGAKLGMLGNTSIMDAPFNVASYTSKTIQDQQAVTIADVVANDPSVRVYTSGMGSSAGVGDSFYIRGFSVGTYSVLIDGYGGIAPDRIIPVETKESVEILKGPNALLNGYSQYGSLGGSINVVPKRATDEPVTRVTTSYASDSQSGAHLDFGRRFGENEEWGVRVNGIFRGGNTAIDGQSAQLGVGTIALDYRGDDFRASLDAGYVDQQTDVPTGAAGFGFSSDIRNPAAPDLSKQIYQDWEYSNTRSAYVLGKFEYDLNPSWTIYGGVGYRGYSQESLSTDIFVNDALGNATATAYYSPIHGHSASAQTGIRGEFDTGPISHKVNLNGSYLFQALNQQSNYYGFAAFDTNIYNAPTVARPSTAGFSDSPPRYWNVKAPAVTLADTISFLDDHVLLTAGVRYQQIGVDVFNPDGSTSQAYDRHALTPAFGLVVKPVDNLSIYANYIEGLQQGPTAWAGTSNAGQIFPPILTQQFEAGVKYDFGTFTATASVFQIAKPGSSITTDAFGNSVFTVNGEQRNRGVELNVFGEAAENLRLLGGIAYTQGTLTKTDDGLYDGNTAIGVPRWQSNLGIEWDPQFAEGLTLSGRMISTSSQFIDQANTQKLSSWIRFDIGAQYKTESFGNPLVLRASVENVFDKNYWAGVDGGWATTGTPRTFKLSATVDF</sequence>
<dbReference type="InterPro" id="IPR011662">
    <property type="entry name" value="Secretin/TonB_short_N"/>
</dbReference>
<feature type="domain" description="Secretin/TonB short N-terminal" evidence="14">
    <location>
        <begin position="79"/>
        <end position="130"/>
    </location>
</feature>
<keyword evidence="9 12" id="KW-0472">Membrane</keyword>
<keyword evidence="10 15" id="KW-0675">Receptor</keyword>
<evidence type="ECO:0000256" key="12">
    <source>
        <dbReference type="PROSITE-ProRule" id="PRU01360"/>
    </source>
</evidence>
<dbReference type="SMART" id="SM00965">
    <property type="entry name" value="STN"/>
    <property type="match status" value="1"/>
</dbReference>
<dbReference type="Pfam" id="PF00593">
    <property type="entry name" value="TonB_dep_Rec_b-barrel"/>
    <property type="match status" value="1"/>
</dbReference>
<keyword evidence="11 12" id="KW-0998">Cell outer membrane</keyword>
<keyword evidence="5" id="KW-0406">Ion transport</keyword>
<dbReference type="InterPro" id="IPR010105">
    <property type="entry name" value="TonB_sidphr_rcpt"/>
</dbReference>
<dbReference type="SUPFAM" id="SSF56935">
    <property type="entry name" value="Porins"/>
    <property type="match status" value="1"/>
</dbReference>
<evidence type="ECO:0000256" key="13">
    <source>
        <dbReference type="RuleBase" id="RU003357"/>
    </source>
</evidence>
<dbReference type="NCBIfam" id="TIGR01783">
    <property type="entry name" value="TonB-siderophor"/>
    <property type="match status" value="1"/>
</dbReference>
<dbReference type="EMBL" id="JWJH01000039">
    <property type="protein sequence ID" value="KJF65361.1"/>
    <property type="molecule type" value="Genomic_DNA"/>
</dbReference>
<keyword evidence="6 12" id="KW-0812">Transmembrane</keyword>
<dbReference type="Gene3D" id="2.170.130.10">
    <property type="entry name" value="TonB-dependent receptor, plug domain"/>
    <property type="match status" value="1"/>
</dbReference>
<dbReference type="Proteomes" id="UP000052068">
    <property type="component" value="Unassembled WGS sequence"/>
</dbReference>
<dbReference type="PANTHER" id="PTHR32552">
    <property type="entry name" value="FERRICHROME IRON RECEPTOR-RELATED"/>
    <property type="match status" value="1"/>
</dbReference>
<evidence type="ECO:0000313" key="15">
    <source>
        <dbReference type="EMBL" id="KJF65361.1"/>
    </source>
</evidence>
<reference evidence="15 16" key="1">
    <citation type="submission" date="2015-03" db="EMBL/GenBank/DDBJ databases">
        <title>Draft Genome Sequences of Agrobacterium nepotum Strain 39/7T (= CFBP 7436T = LMG 26435T) and Agrobacterium sp. Strain KFB 330 (= CFBP 8308 = LMG 28674).</title>
        <authorList>
            <person name="Kuzmanovic N."/>
            <person name="Pulawska J."/>
            <person name="Obradovic A."/>
        </authorList>
    </citation>
    <scope>NUCLEOTIDE SEQUENCE [LARGE SCALE GENOMIC DNA]</scope>
    <source>
        <strain evidence="15 16">39/7</strain>
    </source>
</reference>
<evidence type="ECO:0000256" key="4">
    <source>
        <dbReference type="ARBA" id="ARBA00022452"/>
    </source>
</evidence>
<evidence type="ECO:0000313" key="16">
    <source>
        <dbReference type="Proteomes" id="UP000052068"/>
    </source>
</evidence>
<dbReference type="InterPro" id="IPR037066">
    <property type="entry name" value="Plug_dom_sf"/>
</dbReference>
<protein>
    <submittedName>
        <fullName evidence="15">TonB-dependent receptor</fullName>
    </submittedName>
</protein>
<organism evidence="15 16">
    <name type="scientific">Rhizobium nepotum 39/7</name>
    <dbReference type="NCBI Taxonomy" id="1368418"/>
    <lineage>
        <taxon>Bacteria</taxon>
        <taxon>Pseudomonadati</taxon>
        <taxon>Pseudomonadota</taxon>
        <taxon>Alphaproteobacteria</taxon>
        <taxon>Hyphomicrobiales</taxon>
        <taxon>Rhizobiaceae</taxon>
        <taxon>Rhizobium/Agrobacterium group</taxon>
        <taxon>Rhizobium</taxon>
    </lineage>
</organism>
<accession>A0ABR5CKY8</accession>
<keyword evidence="7" id="KW-0408">Iron</keyword>
<evidence type="ECO:0000256" key="6">
    <source>
        <dbReference type="ARBA" id="ARBA00022692"/>
    </source>
</evidence>
<evidence type="ECO:0000256" key="9">
    <source>
        <dbReference type="ARBA" id="ARBA00023136"/>
    </source>
</evidence>
<dbReference type="InterPro" id="IPR036942">
    <property type="entry name" value="Beta-barrel_TonB_sf"/>
</dbReference>
<dbReference type="PANTHER" id="PTHR32552:SF82">
    <property type="entry name" value="FCUA PROTEIN"/>
    <property type="match status" value="1"/>
</dbReference>
<evidence type="ECO:0000259" key="14">
    <source>
        <dbReference type="SMART" id="SM00965"/>
    </source>
</evidence>
<keyword evidence="3 12" id="KW-0813">Transport</keyword>
<keyword evidence="5" id="KW-0410">Iron transport</keyword>
<comment type="subcellular location">
    <subcellularLocation>
        <location evidence="1 12">Cell outer membrane</location>
        <topology evidence="1 12">Multi-pass membrane protein</topology>
    </subcellularLocation>
</comment>
<dbReference type="Gene3D" id="2.40.170.20">
    <property type="entry name" value="TonB-dependent receptor, beta-barrel domain"/>
    <property type="match status" value="1"/>
</dbReference>
<gene>
    <name evidence="15" type="ORF">RS75_23655</name>
</gene>
<evidence type="ECO:0000256" key="8">
    <source>
        <dbReference type="ARBA" id="ARBA00023077"/>
    </source>
</evidence>
<dbReference type="InterPro" id="IPR000531">
    <property type="entry name" value="Beta-barrel_TonB"/>
</dbReference>
<evidence type="ECO:0000256" key="3">
    <source>
        <dbReference type="ARBA" id="ARBA00022448"/>
    </source>
</evidence>
<dbReference type="PROSITE" id="PS52016">
    <property type="entry name" value="TONB_DEPENDENT_REC_3"/>
    <property type="match status" value="1"/>
</dbReference>
<name>A0ABR5CKY8_9HYPH</name>
<evidence type="ECO:0000256" key="7">
    <source>
        <dbReference type="ARBA" id="ARBA00023004"/>
    </source>
</evidence>
<dbReference type="CDD" id="cd01347">
    <property type="entry name" value="ligand_gated_channel"/>
    <property type="match status" value="1"/>
</dbReference>
<dbReference type="InterPro" id="IPR039426">
    <property type="entry name" value="TonB-dep_rcpt-like"/>
</dbReference>
<dbReference type="Gene3D" id="3.55.50.30">
    <property type="match status" value="1"/>
</dbReference>
<evidence type="ECO:0000256" key="5">
    <source>
        <dbReference type="ARBA" id="ARBA00022496"/>
    </source>
</evidence>
<evidence type="ECO:0000256" key="1">
    <source>
        <dbReference type="ARBA" id="ARBA00004571"/>
    </source>
</evidence>
<dbReference type="Pfam" id="PF07715">
    <property type="entry name" value="Plug"/>
    <property type="match status" value="1"/>
</dbReference>
<evidence type="ECO:0000256" key="10">
    <source>
        <dbReference type="ARBA" id="ARBA00023170"/>
    </source>
</evidence>
<keyword evidence="4 12" id="KW-1134">Transmembrane beta strand</keyword>
<evidence type="ECO:0000256" key="2">
    <source>
        <dbReference type="ARBA" id="ARBA00009810"/>
    </source>
</evidence>
<comment type="similarity">
    <text evidence="2 12 13">Belongs to the TonB-dependent receptor family.</text>
</comment>
<evidence type="ECO:0000256" key="11">
    <source>
        <dbReference type="ARBA" id="ARBA00023237"/>
    </source>
</evidence>
<proteinExistence type="inferred from homology"/>
<keyword evidence="16" id="KW-1185">Reference proteome</keyword>